<protein>
    <recommendedName>
        <fullName evidence="3">Lipoprotein</fullName>
    </recommendedName>
</protein>
<dbReference type="InterPro" id="IPR011044">
    <property type="entry name" value="Quino_amine_DH_bsu"/>
</dbReference>
<dbReference type="EMBL" id="LT906449">
    <property type="protein sequence ID" value="SNV11792.1"/>
    <property type="molecule type" value="Genomic_DNA"/>
</dbReference>
<evidence type="ECO:0000313" key="2">
    <source>
        <dbReference type="Proteomes" id="UP000215539"/>
    </source>
</evidence>
<reference evidence="1 2" key="1">
    <citation type="submission" date="2017-06" db="EMBL/GenBank/DDBJ databases">
        <authorList>
            <consortium name="Pathogen Informatics"/>
        </authorList>
    </citation>
    <scope>NUCLEOTIDE SEQUENCE [LARGE SCALE GENOMIC DNA]</scope>
    <source>
        <strain evidence="1 2">NCTC12947</strain>
    </source>
</reference>
<sequence>MFNKFILSVCSLALLVGCKKDDNNSPDPNKGETLTGSFFLETSVKNGDQHRSGASYLQLITNPSGVIDNKKAEQVGLSSGRCAYGNEVYVFDVAPSPDSKSAVSKYLYNPATNTFAKSGELKVPQTMAFNLVKASDTKAYMPLYTTGTVWIINPQTMQKTGEIDISSYAHQGNTPKPGYGIVRDGYFYLPLNQITDQWMPYDDYQQSDVLVINTTTDKVESLIAEKTTGLAFPSLQMEEGMVFQNESHDIYIACAGYFGYNPANTKCGFICIPSGSKDFNTARSWDISTTAIEGLGYKPTSIYNCWYIGGGKALAYVAVGELIDPKNLMTSKNAVAVLVDLNAKSIKKIEGIEPSSQEAISLRPADRYYLIGNSSASKRGFYRYDPSTGKATFAFATEGLPNFIHQFKK</sequence>
<proteinExistence type="predicted"/>
<dbReference type="AlphaFoldDB" id="A0AAX2GZ44"/>
<dbReference type="PROSITE" id="PS51257">
    <property type="entry name" value="PROKAR_LIPOPROTEIN"/>
    <property type="match status" value="1"/>
</dbReference>
<dbReference type="SUPFAM" id="SSF50969">
    <property type="entry name" value="YVTN repeat-like/Quinoprotein amine dehydrogenase"/>
    <property type="match status" value="1"/>
</dbReference>
<evidence type="ECO:0000313" key="1">
    <source>
        <dbReference type="EMBL" id="SNV11792.1"/>
    </source>
</evidence>
<dbReference type="RefSeq" id="WP_074861063.1">
    <property type="nucleotide sequence ID" value="NZ_CP014227.1"/>
</dbReference>
<evidence type="ECO:0008006" key="3">
    <source>
        <dbReference type="Google" id="ProtNLM"/>
    </source>
</evidence>
<dbReference type="InterPro" id="IPR015943">
    <property type="entry name" value="WD40/YVTN_repeat-like_dom_sf"/>
</dbReference>
<gene>
    <name evidence="1" type="ORF">SAMEA44541418_01462</name>
</gene>
<organism evidence="1 2">
    <name type="scientific">Capnocytophaga haemolytica</name>
    <dbReference type="NCBI Taxonomy" id="45243"/>
    <lineage>
        <taxon>Bacteria</taxon>
        <taxon>Pseudomonadati</taxon>
        <taxon>Bacteroidota</taxon>
        <taxon>Flavobacteriia</taxon>
        <taxon>Flavobacteriales</taxon>
        <taxon>Flavobacteriaceae</taxon>
        <taxon>Capnocytophaga</taxon>
    </lineage>
</organism>
<accession>A0AAX2GZ44</accession>
<name>A0AAX2GZ44_9FLAO</name>
<dbReference type="Proteomes" id="UP000215539">
    <property type="component" value="Chromosome 1"/>
</dbReference>
<dbReference type="Gene3D" id="2.130.10.10">
    <property type="entry name" value="YVTN repeat-like/Quinoprotein amine dehydrogenase"/>
    <property type="match status" value="1"/>
</dbReference>